<organism evidence="1 2">
    <name type="scientific">Agrocybe chaxingu</name>
    <dbReference type="NCBI Taxonomy" id="84603"/>
    <lineage>
        <taxon>Eukaryota</taxon>
        <taxon>Fungi</taxon>
        <taxon>Dikarya</taxon>
        <taxon>Basidiomycota</taxon>
        <taxon>Agaricomycotina</taxon>
        <taxon>Agaricomycetes</taxon>
        <taxon>Agaricomycetidae</taxon>
        <taxon>Agaricales</taxon>
        <taxon>Agaricineae</taxon>
        <taxon>Strophariaceae</taxon>
        <taxon>Agrocybe</taxon>
    </lineage>
</organism>
<comment type="caution">
    <text evidence="1">The sequence shown here is derived from an EMBL/GenBank/DDBJ whole genome shotgun (WGS) entry which is preliminary data.</text>
</comment>
<sequence>MSTKPAGWELSVEDLLSALKWKLEVGDDGFHDHASISSSELANWWNMRQQDSASSRYRRPCSFPQKLSSPINRVPVEILGRIMLFLQPQYGDAFLDPDDAHRLRPSQAHSWIKITHVCKCLRAAALNNPSLWRSINLATSVFPGSGALGMAFLERSKPFTIDLYHKFVQPLDSGSYERYHVKRWPSLPTMFKEVDAFYYHLRKIPERIRSLYLKDEITDVAWAVFRDPLPNLQTLHIAPRSSQWDGTALHEFIKVLPIMHMQRLGLPDFLVAKVLPWSLTHLAIVGEDYGPLEIFTFPMNAELVWDAYAVYEEHDEDENPFVPAFLLPPQRYMEQVIGVLFRPEPRGALTLCGTCLLIEEKSLSKGHGLLRMVAAYLPNVSLLGFGSVRDLQEDFLLLRVYSTVEHLEFYGYESLSTLLIQLQAEDSEAPKNRTILPKLSKITVYIGDKSLADRDTLEHLSPLRRPHLETAYTLEFKTGSRDSAIQNHRN</sequence>
<evidence type="ECO:0000313" key="2">
    <source>
        <dbReference type="Proteomes" id="UP001148786"/>
    </source>
</evidence>
<keyword evidence="2" id="KW-1185">Reference proteome</keyword>
<dbReference type="Gene3D" id="1.20.1280.50">
    <property type="match status" value="1"/>
</dbReference>
<dbReference type="EMBL" id="JANKHO010001100">
    <property type="protein sequence ID" value="KAJ3503746.1"/>
    <property type="molecule type" value="Genomic_DNA"/>
</dbReference>
<evidence type="ECO:0008006" key="3">
    <source>
        <dbReference type="Google" id="ProtNLM"/>
    </source>
</evidence>
<dbReference type="AlphaFoldDB" id="A0A9W8JVI3"/>
<reference evidence="1" key="1">
    <citation type="submission" date="2022-07" db="EMBL/GenBank/DDBJ databases">
        <title>Genome Sequence of Agrocybe chaxingu.</title>
        <authorList>
            <person name="Buettner E."/>
        </authorList>
    </citation>
    <scope>NUCLEOTIDE SEQUENCE</scope>
    <source>
        <strain evidence="1">MP-N11</strain>
    </source>
</reference>
<dbReference type="Proteomes" id="UP001148786">
    <property type="component" value="Unassembled WGS sequence"/>
</dbReference>
<proteinExistence type="predicted"/>
<gene>
    <name evidence="1" type="ORF">NLJ89_g8299</name>
</gene>
<accession>A0A9W8JVI3</accession>
<name>A0A9W8JVI3_9AGAR</name>
<dbReference type="OrthoDB" id="2884925at2759"/>
<evidence type="ECO:0000313" key="1">
    <source>
        <dbReference type="EMBL" id="KAJ3503746.1"/>
    </source>
</evidence>
<protein>
    <recommendedName>
        <fullName evidence="3">F-box domain-containing protein</fullName>
    </recommendedName>
</protein>